<dbReference type="SUPFAM" id="SSF101478">
    <property type="entry name" value="ADP-ribosylglycohydrolase"/>
    <property type="match status" value="1"/>
</dbReference>
<evidence type="ECO:0000313" key="3">
    <source>
        <dbReference type="Proteomes" id="UP000076420"/>
    </source>
</evidence>
<dbReference type="VEuPathDB" id="VectorBase:BGLAX_036333"/>
<feature type="binding site" evidence="1">
    <location>
        <position position="296"/>
    </location>
    <ligand>
        <name>Mg(2+)</name>
        <dbReference type="ChEBI" id="CHEBI:18420"/>
        <label>1</label>
    </ligand>
</feature>
<sequence length="372" mass="42218">MDNTIKDQIRATILGQCVGDAIGLLTEFLTKDEAKKYYGSKPKTLEYSQKVPDFHRSRWSEGDWTDDSDHMILILQSLLYCKGQVNVCDFAFRIKRWMKNGFPELGDLGGMGIGATTHAILNHPNFILEPQKIANECWERSQRNIAPNGAVMRTSILGLHQWEDLEAVRKNAIEISKTTHADPRCRASCVAVSCAIALMLRHTQTNLSRNKPVALNVEDIVQEAYNQACLVLEKVEQKTELHFYMNCRKLKKLQLSEHGKIGYTYKCLGSGFWALRQENFQKAIIKLVMEGGDADTNAAVAGAMLGCKLGLTAMPESWVTGLKHKNWLVGYIDRFLKLQEEMKLPLDERTSHDDLDCKVLEDSDKRRKEKQL</sequence>
<keyword evidence="1" id="KW-0460">Magnesium</keyword>
<dbReference type="InterPro" id="IPR005502">
    <property type="entry name" value="Ribosyl_crysJ1"/>
</dbReference>
<dbReference type="InterPro" id="IPR036705">
    <property type="entry name" value="Ribosyl_crysJ1_sf"/>
</dbReference>
<proteinExistence type="predicted"/>
<dbReference type="InterPro" id="IPR050792">
    <property type="entry name" value="ADP-ribosylglycohydrolase"/>
</dbReference>
<dbReference type="GO" id="GO:0046872">
    <property type="term" value="F:metal ion binding"/>
    <property type="evidence" value="ECO:0007669"/>
    <property type="project" value="UniProtKB-KW"/>
</dbReference>
<evidence type="ECO:0008006" key="4">
    <source>
        <dbReference type="Google" id="ProtNLM"/>
    </source>
</evidence>
<feature type="binding site" evidence="1">
    <location>
        <position position="66"/>
    </location>
    <ligand>
        <name>Mg(2+)</name>
        <dbReference type="ChEBI" id="CHEBI:18420"/>
        <label>1</label>
    </ligand>
</feature>
<organism evidence="2 3">
    <name type="scientific">Biomphalaria glabrata</name>
    <name type="common">Bloodfluke planorb</name>
    <name type="synonym">Freshwater snail</name>
    <dbReference type="NCBI Taxonomy" id="6526"/>
    <lineage>
        <taxon>Eukaryota</taxon>
        <taxon>Metazoa</taxon>
        <taxon>Spiralia</taxon>
        <taxon>Lophotrochozoa</taxon>
        <taxon>Mollusca</taxon>
        <taxon>Gastropoda</taxon>
        <taxon>Heterobranchia</taxon>
        <taxon>Euthyneura</taxon>
        <taxon>Panpulmonata</taxon>
        <taxon>Hygrophila</taxon>
        <taxon>Lymnaeoidea</taxon>
        <taxon>Planorbidae</taxon>
        <taxon>Biomphalaria</taxon>
    </lineage>
</organism>
<dbReference type="EnsemblMetazoa" id="BGLB000892-RC">
    <property type="protein sequence ID" value="BGLB000892-PC"/>
    <property type="gene ID" value="BGLB000892"/>
</dbReference>
<dbReference type="Proteomes" id="UP000076420">
    <property type="component" value="Unassembled WGS sequence"/>
</dbReference>
<accession>A0A2C9JD74</accession>
<dbReference type="PANTHER" id="PTHR16222:SF40">
    <property type="entry name" value="ADP-RIBOSYLGLYCOHYDROLASE"/>
    <property type="match status" value="1"/>
</dbReference>
<comment type="cofactor">
    <cofactor evidence="1">
        <name>Mg(2+)</name>
        <dbReference type="ChEBI" id="CHEBI:18420"/>
    </cofactor>
    <text evidence="1">Binds 2 magnesium ions per subunit.</text>
</comment>
<dbReference type="OrthoDB" id="2021138at2759"/>
<dbReference type="STRING" id="6526.A0A2C9JD74"/>
<dbReference type="Pfam" id="PF03747">
    <property type="entry name" value="ADP_ribosyl_GH"/>
    <property type="match status" value="1"/>
</dbReference>
<name>A0A2C9JD74_BIOGL</name>
<dbReference type="KEGG" id="bgt:106053571"/>
<protein>
    <recommendedName>
        <fullName evidence="4">ADP-ribosylglycohydrolase</fullName>
    </recommendedName>
</protein>
<feature type="binding site" evidence="1">
    <location>
        <position position="65"/>
    </location>
    <ligand>
        <name>Mg(2+)</name>
        <dbReference type="ChEBI" id="CHEBI:18420"/>
        <label>1</label>
    </ligand>
</feature>
<dbReference type="VEuPathDB" id="VectorBase:BGLB000892"/>
<gene>
    <name evidence="2" type="primary">106053571</name>
</gene>
<reference evidence="2" key="1">
    <citation type="submission" date="2020-05" db="UniProtKB">
        <authorList>
            <consortium name="EnsemblMetazoa"/>
        </authorList>
    </citation>
    <scope>IDENTIFICATION</scope>
    <source>
        <strain evidence="2">BB02</strain>
    </source>
</reference>
<dbReference type="Gene3D" id="1.10.4080.10">
    <property type="entry name" value="ADP-ribosylation/Crystallin J1"/>
    <property type="match status" value="1"/>
</dbReference>
<dbReference type="RefSeq" id="XP_013064609.2">
    <property type="nucleotide sequence ID" value="XM_013209155.2"/>
</dbReference>
<feature type="binding site" evidence="1">
    <location>
        <position position="293"/>
    </location>
    <ligand>
        <name>Mg(2+)</name>
        <dbReference type="ChEBI" id="CHEBI:18420"/>
        <label>1</label>
    </ligand>
</feature>
<evidence type="ECO:0000313" key="2">
    <source>
        <dbReference type="EnsemblMetazoa" id="BGLB000892-PC"/>
    </source>
</evidence>
<dbReference type="EnsemblMetazoa" id="BGLB000892-RB">
    <property type="protein sequence ID" value="BGLB000892-PB"/>
    <property type="gene ID" value="BGLB000892"/>
</dbReference>
<evidence type="ECO:0000256" key="1">
    <source>
        <dbReference type="PIRSR" id="PIRSR605502-1"/>
    </source>
</evidence>
<feature type="binding site" evidence="1">
    <location>
        <position position="67"/>
    </location>
    <ligand>
        <name>Mg(2+)</name>
        <dbReference type="ChEBI" id="CHEBI:18420"/>
        <label>1</label>
    </ligand>
</feature>
<dbReference type="AlphaFoldDB" id="A0A2C9JD74"/>
<keyword evidence="1" id="KW-0479">Metal-binding</keyword>
<dbReference type="RefSeq" id="XP_013064616.2">
    <property type="nucleotide sequence ID" value="XM_013209162.2"/>
</dbReference>
<feature type="binding site" evidence="1">
    <location>
        <position position="295"/>
    </location>
    <ligand>
        <name>Mg(2+)</name>
        <dbReference type="ChEBI" id="CHEBI:18420"/>
        <label>1</label>
    </ligand>
</feature>
<dbReference type="PANTHER" id="PTHR16222">
    <property type="entry name" value="ADP-RIBOSYLGLYCOHYDROLASE"/>
    <property type="match status" value="1"/>
</dbReference>